<evidence type="ECO:0000259" key="5">
    <source>
        <dbReference type="SMART" id="SM00848"/>
    </source>
</evidence>
<name>A0AAX4PH56_9CHLO</name>
<dbReference type="SMART" id="SM00848">
    <property type="entry name" value="Inhibitor_I29"/>
    <property type="match status" value="2"/>
</dbReference>
<proteinExistence type="inferred from homology"/>
<dbReference type="SUPFAM" id="SSF54001">
    <property type="entry name" value="Cysteine proteinases"/>
    <property type="match status" value="2"/>
</dbReference>
<keyword evidence="7" id="KW-1185">Reference proteome</keyword>
<dbReference type="InterPro" id="IPR025661">
    <property type="entry name" value="Pept_asp_AS"/>
</dbReference>
<dbReference type="GO" id="GO:0006508">
    <property type="term" value="P:proteolysis"/>
    <property type="evidence" value="ECO:0007669"/>
    <property type="project" value="UniProtKB-KW"/>
</dbReference>
<dbReference type="InterPro" id="IPR038765">
    <property type="entry name" value="Papain-like_cys_pep_sf"/>
</dbReference>
<organism evidence="6 7">
    <name type="scientific">Chloropicon roscoffensis</name>
    <dbReference type="NCBI Taxonomy" id="1461544"/>
    <lineage>
        <taxon>Eukaryota</taxon>
        <taxon>Viridiplantae</taxon>
        <taxon>Chlorophyta</taxon>
        <taxon>Chloropicophyceae</taxon>
        <taxon>Chloropicales</taxon>
        <taxon>Chloropicaceae</taxon>
        <taxon>Chloropicon</taxon>
    </lineage>
</organism>
<dbReference type="GO" id="GO:0008234">
    <property type="term" value="F:cysteine-type peptidase activity"/>
    <property type="evidence" value="ECO:0007669"/>
    <property type="project" value="InterPro"/>
</dbReference>
<dbReference type="Pfam" id="PF00112">
    <property type="entry name" value="Peptidase_C1"/>
    <property type="match status" value="3"/>
</dbReference>
<dbReference type="Gene3D" id="3.90.70.10">
    <property type="entry name" value="Cysteine proteinases"/>
    <property type="match status" value="2"/>
</dbReference>
<gene>
    <name evidence="6" type="ORF">HKI87_11g68160</name>
</gene>
<keyword evidence="6" id="KW-0378">Hydrolase</keyword>
<sequence length="641" mass="71004">MRALLITAALASAILSAAHGAPLSLPHAAHPDRVREAFLGFVHRHGKEYVNDETEMKYRIGVFAENLAAIEESNAINTFYSEVNEFADETWEEFSARLWTRHSHHHHHHQEQPHCNPKPDGQSPSPAGRHHHHHHHRRRTRRAATGGTWASCPPSRTRAGAGAAGLSVPQELEAAYALEFGSILSLSSSKLDCAVAFDNWGCSGGWPQHAMAYVKFNGGIDLEVSYPYLGQNGTSCEYKPEAAAVFVEKGVNITEDDYWIIKNSWGKEWGMDGYFRMGPIGENMCGVSTCSTYPQRSPDDDDNDDDMRALLITAALASAILSAAHGAPLSLPNAAHPDRVREAFLGFVHRHGKEYVNDETEMKYRIGVFAENLAAIEESNAINTFYSEVNEFADETWEEFSARLLDPQADCSATTSEEHEVFLGRHHHRYPESRDWRDLGVVSPAAYALEFGSILSLSEQQLIDCAQAFDNHGCSGGLPSHAFEYVRYNGGLGLEVEYPYLAQNGTFCGYKSNSAAVFVKDVVNITKGHERMLKTAVGSIKPVSVAFQVVPEFRFYKNGTFTSNKCKKGPGTVNHAVLAVGYYKDDYWIIKNSWGKEWGMDGYFRMGPIGENMCGVSTCSSFPVLADLQPPRARQSIIEKS</sequence>
<feature type="chain" id="PRO_5043399593" evidence="3">
    <location>
        <begin position="21"/>
        <end position="641"/>
    </location>
</feature>
<dbReference type="Gene3D" id="2.40.50.170">
    <property type="entry name" value="Cysteine proteinases. Chain C"/>
    <property type="match status" value="1"/>
</dbReference>
<dbReference type="Gene3D" id="1.10.287.2250">
    <property type="match status" value="1"/>
</dbReference>
<evidence type="ECO:0000259" key="4">
    <source>
        <dbReference type="SMART" id="SM00645"/>
    </source>
</evidence>
<reference evidence="6 7" key="1">
    <citation type="submission" date="2024-03" db="EMBL/GenBank/DDBJ databases">
        <title>Complete genome sequence of the green alga Chloropicon roscoffensis RCC1871.</title>
        <authorList>
            <person name="Lemieux C."/>
            <person name="Pombert J.-F."/>
            <person name="Otis C."/>
            <person name="Turmel M."/>
        </authorList>
    </citation>
    <scope>NUCLEOTIDE SEQUENCE [LARGE SCALE GENOMIC DNA]</scope>
    <source>
        <strain evidence="6 7">RCC1871</strain>
    </source>
</reference>
<dbReference type="PROSITE" id="PS00640">
    <property type="entry name" value="THIOL_PROTEASE_ASN"/>
    <property type="match status" value="2"/>
</dbReference>
<feature type="region of interest" description="Disordered" evidence="2">
    <location>
        <begin position="102"/>
        <end position="154"/>
    </location>
</feature>
<dbReference type="AlphaFoldDB" id="A0AAX4PH56"/>
<evidence type="ECO:0000256" key="1">
    <source>
        <dbReference type="ARBA" id="ARBA00008455"/>
    </source>
</evidence>
<dbReference type="EMBL" id="CP151511">
    <property type="protein sequence ID" value="WZN65259.1"/>
    <property type="molecule type" value="Genomic_DNA"/>
</dbReference>
<evidence type="ECO:0000256" key="3">
    <source>
        <dbReference type="SAM" id="SignalP"/>
    </source>
</evidence>
<feature type="domain" description="Peptidase C1A papain C-terminal" evidence="4">
    <location>
        <begin position="430"/>
        <end position="624"/>
    </location>
</feature>
<feature type="domain" description="Cathepsin propeptide inhibitor" evidence="5">
    <location>
        <begin position="344"/>
        <end position="400"/>
    </location>
</feature>
<dbReference type="Proteomes" id="UP001472866">
    <property type="component" value="Chromosome 11"/>
</dbReference>
<feature type="domain" description="Cathepsin propeptide inhibitor" evidence="5">
    <location>
        <begin position="38"/>
        <end position="94"/>
    </location>
</feature>
<dbReference type="Pfam" id="PF08246">
    <property type="entry name" value="Inhibitor_I29"/>
    <property type="match status" value="2"/>
</dbReference>
<evidence type="ECO:0000313" key="7">
    <source>
        <dbReference type="Proteomes" id="UP001472866"/>
    </source>
</evidence>
<keyword evidence="3" id="KW-0732">Signal</keyword>
<evidence type="ECO:0000256" key="2">
    <source>
        <dbReference type="SAM" id="MobiDB-lite"/>
    </source>
</evidence>
<evidence type="ECO:0000313" key="6">
    <source>
        <dbReference type="EMBL" id="WZN65259.1"/>
    </source>
</evidence>
<dbReference type="InterPro" id="IPR013128">
    <property type="entry name" value="Peptidase_C1A"/>
</dbReference>
<dbReference type="InterPro" id="IPR000668">
    <property type="entry name" value="Peptidase_C1A_C"/>
</dbReference>
<feature type="domain" description="Peptidase C1A papain C-terminal" evidence="4">
    <location>
        <begin position="153"/>
        <end position="295"/>
    </location>
</feature>
<dbReference type="CDD" id="cd02248">
    <property type="entry name" value="Peptidase_C1A"/>
    <property type="match status" value="1"/>
</dbReference>
<accession>A0AAX4PH56</accession>
<feature type="compositionally biased region" description="Basic residues" evidence="2">
    <location>
        <begin position="128"/>
        <end position="142"/>
    </location>
</feature>
<dbReference type="InterPro" id="IPR013201">
    <property type="entry name" value="Prot_inhib_I29"/>
</dbReference>
<dbReference type="InterPro" id="IPR039417">
    <property type="entry name" value="Peptidase_C1A_papain-like"/>
</dbReference>
<dbReference type="PANTHER" id="PTHR12411">
    <property type="entry name" value="CYSTEINE PROTEASE FAMILY C1-RELATED"/>
    <property type="match status" value="1"/>
</dbReference>
<dbReference type="SMART" id="SM00645">
    <property type="entry name" value="Pept_C1"/>
    <property type="match status" value="2"/>
</dbReference>
<keyword evidence="6" id="KW-0645">Protease</keyword>
<comment type="similarity">
    <text evidence="1">Belongs to the peptidase C1 family.</text>
</comment>
<protein>
    <submittedName>
        <fullName evidence="6">Papain cysteine protease</fullName>
    </submittedName>
</protein>
<feature type="signal peptide" evidence="3">
    <location>
        <begin position="1"/>
        <end position="20"/>
    </location>
</feature>